<dbReference type="SMART" id="SM00382">
    <property type="entry name" value="AAA"/>
    <property type="match status" value="1"/>
</dbReference>
<dbReference type="InterPro" id="IPR027417">
    <property type="entry name" value="P-loop_NTPase"/>
</dbReference>
<evidence type="ECO:0000256" key="3">
    <source>
        <dbReference type="ARBA" id="ARBA00022741"/>
    </source>
</evidence>
<dbReference type="SUPFAM" id="SSF52540">
    <property type="entry name" value="P-loop containing nucleoside triphosphate hydrolases"/>
    <property type="match status" value="1"/>
</dbReference>
<evidence type="ECO:0000256" key="2">
    <source>
        <dbReference type="ARBA" id="ARBA00022448"/>
    </source>
</evidence>
<evidence type="ECO:0000256" key="4">
    <source>
        <dbReference type="ARBA" id="ARBA00022840"/>
    </source>
</evidence>
<name>A0A9D1W5B7_9FIRM</name>
<dbReference type="PANTHER" id="PTHR43335">
    <property type="entry name" value="ABC TRANSPORTER, ATP-BINDING PROTEIN"/>
    <property type="match status" value="1"/>
</dbReference>
<dbReference type="InterPro" id="IPR003439">
    <property type="entry name" value="ABC_transporter-like_ATP-bd"/>
</dbReference>
<evidence type="ECO:0000259" key="5">
    <source>
        <dbReference type="PROSITE" id="PS50893"/>
    </source>
</evidence>
<gene>
    <name evidence="6" type="ORF">IAA28_04840</name>
</gene>
<keyword evidence="4 6" id="KW-0067">ATP-binding</keyword>
<evidence type="ECO:0000313" key="7">
    <source>
        <dbReference type="Proteomes" id="UP000886780"/>
    </source>
</evidence>
<dbReference type="PANTHER" id="PTHR43335:SF11">
    <property type="entry name" value="ABC TRANSPORTER RELATED"/>
    <property type="match status" value="1"/>
</dbReference>
<keyword evidence="3" id="KW-0547">Nucleotide-binding</keyword>
<sequence>MERTRTSETARAAENEVIKISGLTKRYGEKTTVDHLDLTVCRGEIFGLLGPNGAGKTTTTLMLTGLTEPTEGSAVIGGLDCVRDTMRVKKIVGYMPDNVGFYGDLTARENLRFTAALNAIDKKTGEERMEELLYRVGLEKAGDQKVGTYSRGMRQRLGVADVLMKDPEVIVMDEPTLGIDPEGMRELLLLIRDLAKRESRTILISSHQLYQIQQICDRVGLFVAGKLVACGTVEELAEQTRRDSRCLTEVRVRDPDEGFGEMLRALDGVCSVGREGGRYLVGSEQDIANRLAEAVLANGYTLVSLAPCGDSLDEIYRRYFEKAGHEDDSSNRKSKRFISRNR</sequence>
<dbReference type="Proteomes" id="UP000886780">
    <property type="component" value="Unassembled WGS sequence"/>
</dbReference>
<accession>A0A9D1W5B7</accession>
<reference evidence="6" key="1">
    <citation type="journal article" date="2021" name="PeerJ">
        <title>Extensive microbial diversity within the chicken gut microbiome revealed by metagenomics and culture.</title>
        <authorList>
            <person name="Gilroy R."/>
            <person name="Ravi A."/>
            <person name="Getino M."/>
            <person name="Pursley I."/>
            <person name="Horton D.L."/>
            <person name="Alikhan N.F."/>
            <person name="Baker D."/>
            <person name="Gharbi K."/>
            <person name="Hall N."/>
            <person name="Watson M."/>
            <person name="Adriaenssens E.M."/>
            <person name="Foster-Nyarko E."/>
            <person name="Jarju S."/>
            <person name="Secka A."/>
            <person name="Antonio M."/>
            <person name="Oren A."/>
            <person name="Chaudhuri R.R."/>
            <person name="La Ragione R."/>
            <person name="Hildebrand F."/>
            <person name="Pallen M.J."/>
        </authorList>
    </citation>
    <scope>NUCLEOTIDE SEQUENCE</scope>
    <source>
        <strain evidence="6">ChiGjej4B4-12881</strain>
    </source>
</reference>
<proteinExistence type="inferred from homology"/>
<keyword evidence="2" id="KW-0813">Transport</keyword>
<organism evidence="6 7">
    <name type="scientific">Candidatus Lachnoclostridium stercoripullorum</name>
    <dbReference type="NCBI Taxonomy" id="2838635"/>
    <lineage>
        <taxon>Bacteria</taxon>
        <taxon>Bacillati</taxon>
        <taxon>Bacillota</taxon>
        <taxon>Clostridia</taxon>
        <taxon>Lachnospirales</taxon>
        <taxon>Lachnospiraceae</taxon>
    </lineage>
</organism>
<dbReference type="GO" id="GO:0016887">
    <property type="term" value="F:ATP hydrolysis activity"/>
    <property type="evidence" value="ECO:0007669"/>
    <property type="project" value="InterPro"/>
</dbReference>
<reference evidence="6" key="2">
    <citation type="submission" date="2021-04" db="EMBL/GenBank/DDBJ databases">
        <authorList>
            <person name="Gilroy R."/>
        </authorList>
    </citation>
    <scope>NUCLEOTIDE SEQUENCE</scope>
    <source>
        <strain evidence="6">ChiGjej4B4-12881</strain>
    </source>
</reference>
<evidence type="ECO:0000256" key="1">
    <source>
        <dbReference type="ARBA" id="ARBA00005417"/>
    </source>
</evidence>
<comment type="similarity">
    <text evidence="1">Belongs to the ABC transporter superfamily.</text>
</comment>
<dbReference type="InterPro" id="IPR003593">
    <property type="entry name" value="AAA+_ATPase"/>
</dbReference>
<protein>
    <submittedName>
        <fullName evidence="6">ABC transporter ATP-binding protein</fullName>
    </submittedName>
</protein>
<dbReference type="AlphaFoldDB" id="A0A9D1W5B7"/>
<dbReference type="Gene3D" id="3.40.50.300">
    <property type="entry name" value="P-loop containing nucleotide triphosphate hydrolases"/>
    <property type="match status" value="1"/>
</dbReference>
<feature type="domain" description="ABC transporter" evidence="5">
    <location>
        <begin position="18"/>
        <end position="249"/>
    </location>
</feature>
<dbReference type="Pfam" id="PF00005">
    <property type="entry name" value="ABC_tran"/>
    <property type="match status" value="1"/>
</dbReference>
<dbReference type="EMBL" id="DXEU01000083">
    <property type="protein sequence ID" value="HIX52112.1"/>
    <property type="molecule type" value="Genomic_DNA"/>
</dbReference>
<dbReference type="GO" id="GO:0005524">
    <property type="term" value="F:ATP binding"/>
    <property type="evidence" value="ECO:0007669"/>
    <property type="project" value="UniProtKB-KW"/>
</dbReference>
<dbReference type="PROSITE" id="PS50893">
    <property type="entry name" value="ABC_TRANSPORTER_2"/>
    <property type="match status" value="1"/>
</dbReference>
<comment type="caution">
    <text evidence="6">The sequence shown here is derived from an EMBL/GenBank/DDBJ whole genome shotgun (WGS) entry which is preliminary data.</text>
</comment>
<evidence type="ECO:0000313" key="6">
    <source>
        <dbReference type="EMBL" id="HIX52112.1"/>
    </source>
</evidence>